<evidence type="ECO:0000256" key="1">
    <source>
        <dbReference type="ARBA" id="ARBA00022691"/>
    </source>
</evidence>
<dbReference type="InterPro" id="IPR023368">
    <property type="entry name" value="UPF0066_cons_site"/>
</dbReference>
<proteinExistence type="inferred from homology"/>
<keyword evidence="1" id="KW-0949">S-adenosyl-L-methionine</keyword>
<dbReference type="PANTHER" id="PTHR12818">
    <property type="entry name" value="TRNA (ADENINE(37)-N6)-METHYLTRANSFERASE"/>
    <property type="match status" value="1"/>
</dbReference>
<dbReference type="NCBIfam" id="TIGR00104">
    <property type="entry name" value="tRNA_TsaA"/>
    <property type="match status" value="1"/>
</dbReference>
<dbReference type="PANTHER" id="PTHR12818:SF0">
    <property type="entry name" value="TRNA (ADENINE(37)-N6)-METHYLTRANSFERASE"/>
    <property type="match status" value="1"/>
</dbReference>
<dbReference type="Proteomes" id="UP001375370">
    <property type="component" value="Chromosome"/>
</dbReference>
<comment type="similarity">
    <text evidence="2">Belongs to the tRNA methyltransferase O family.</text>
</comment>
<dbReference type="InterPro" id="IPR036414">
    <property type="entry name" value="YaeB_N_sf"/>
</dbReference>
<keyword evidence="5" id="KW-1185">Reference proteome</keyword>
<dbReference type="SUPFAM" id="SSF118196">
    <property type="entry name" value="YaeB-like"/>
    <property type="match status" value="1"/>
</dbReference>
<dbReference type="InterPro" id="IPR036413">
    <property type="entry name" value="YaeB-like_sf"/>
</dbReference>
<organism evidence="4 5">
    <name type="scientific">Candidatus Dehalogenimonas loeffleri</name>
    <dbReference type="NCBI Taxonomy" id="3127115"/>
    <lineage>
        <taxon>Bacteria</taxon>
        <taxon>Bacillati</taxon>
        <taxon>Chloroflexota</taxon>
        <taxon>Dehalococcoidia</taxon>
        <taxon>Dehalococcoidales</taxon>
        <taxon>Dehalococcoidaceae</taxon>
        <taxon>Dehalogenimonas</taxon>
    </lineage>
</organism>
<dbReference type="CDD" id="cd09281">
    <property type="entry name" value="UPF0066"/>
    <property type="match status" value="1"/>
</dbReference>
<protein>
    <submittedName>
        <fullName evidence="4">tRNA (N6-threonylcarbamoyladenosine(37)-N6)-methyltransferase TrmO</fullName>
    </submittedName>
</protein>
<evidence type="ECO:0000313" key="5">
    <source>
        <dbReference type="Proteomes" id="UP001375370"/>
    </source>
</evidence>
<evidence type="ECO:0000259" key="3">
    <source>
        <dbReference type="PROSITE" id="PS51668"/>
    </source>
</evidence>
<dbReference type="RefSeq" id="WP_338738941.1">
    <property type="nucleotide sequence ID" value="NZ_CP146612.1"/>
</dbReference>
<reference evidence="4 5" key="1">
    <citation type="submission" date="2024-03" db="EMBL/GenBank/DDBJ databases">
        <title>A Dehalogenimonas Isolated from Estuarine Sediments Dihaloeliminates Chlorinated Alkanes.</title>
        <authorList>
            <person name="Yang Y."/>
            <person name="Wang H."/>
        </authorList>
    </citation>
    <scope>NUCLEOTIDE SEQUENCE [LARGE SCALE GENOMIC DNA]</scope>
    <source>
        <strain evidence="4 5">W</strain>
    </source>
</reference>
<accession>A0ABZ2J5S0</accession>
<dbReference type="PROSITE" id="PS51668">
    <property type="entry name" value="TSAA_2"/>
    <property type="match status" value="1"/>
</dbReference>
<dbReference type="Pfam" id="PF01980">
    <property type="entry name" value="TrmO_N"/>
    <property type="match status" value="1"/>
</dbReference>
<sequence length="157" mass="17665">MDNELKMELKPIGLVNSPIREKPANGFNWREIVAEIVIRPELAEGLDGLADFSHIMVYWWMHQATDPAKMALKVYPRGRKELPPVGVFASRSPYRPNSIGRATVRLLERRDNILLVQGLDAIDGTPVLDIKPFIPGYDSPAEGASAPEWATRHQRQV</sequence>
<feature type="domain" description="TsaA-like" evidence="3">
    <location>
        <begin position="9"/>
        <end position="142"/>
    </location>
</feature>
<name>A0ABZ2J5S0_9CHLR</name>
<dbReference type="Gene3D" id="2.40.30.70">
    <property type="entry name" value="YaeB-like"/>
    <property type="match status" value="1"/>
</dbReference>
<dbReference type="EMBL" id="CP146612">
    <property type="protein sequence ID" value="WWX26106.1"/>
    <property type="molecule type" value="Genomic_DNA"/>
</dbReference>
<evidence type="ECO:0000256" key="2">
    <source>
        <dbReference type="ARBA" id="ARBA00033753"/>
    </source>
</evidence>
<dbReference type="InterPro" id="IPR040372">
    <property type="entry name" value="YaeB-like"/>
</dbReference>
<dbReference type="InterPro" id="IPR023370">
    <property type="entry name" value="TrmO-like_N"/>
</dbReference>
<dbReference type="PROSITE" id="PS01318">
    <property type="entry name" value="TSAA_1"/>
    <property type="match status" value="1"/>
</dbReference>
<gene>
    <name evidence="4" type="primary">tsaA</name>
    <name evidence="4" type="ORF">V8247_03825</name>
</gene>
<evidence type="ECO:0000313" key="4">
    <source>
        <dbReference type="EMBL" id="WWX26106.1"/>
    </source>
</evidence>